<accession>A0ABT8D6N2</accession>
<protein>
    <submittedName>
        <fullName evidence="1">Uncharacterized protein</fullName>
    </submittedName>
</protein>
<organism evidence="1 2">
    <name type="scientific">Paracoccus cavernae</name>
    <dbReference type="NCBI Taxonomy" id="1571207"/>
    <lineage>
        <taxon>Bacteria</taxon>
        <taxon>Pseudomonadati</taxon>
        <taxon>Pseudomonadota</taxon>
        <taxon>Alphaproteobacteria</taxon>
        <taxon>Rhodobacterales</taxon>
        <taxon>Paracoccaceae</taxon>
        <taxon>Paracoccus</taxon>
    </lineage>
</organism>
<dbReference type="Proteomes" id="UP001243846">
    <property type="component" value="Unassembled WGS sequence"/>
</dbReference>
<dbReference type="RefSeq" id="WP_377785603.1">
    <property type="nucleotide sequence ID" value="NZ_JBHUOC010000001.1"/>
</dbReference>
<reference evidence="2" key="1">
    <citation type="journal article" date="2019" name="Int. J. Syst. Evol. Microbiol.">
        <title>The Global Catalogue of Microorganisms (GCM) 10K type strain sequencing project: providing services to taxonomists for standard genome sequencing and annotation.</title>
        <authorList>
            <consortium name="The Broad Institute Genomics Platform"/>
            <consortium name="The Broad Institute Genome Sequencing Center for Infectious Disease"/>
            <person name="Wu L."/>
            <person name="Ma J."/>
        </authorList>
    </citation>
    <scope>NUCLEOTIDE SEQUENCE [LARGE SCALE GENOMIC DNA]</scope>
    <source>
        <strain evidence="2">CECT 8482</strain>
    </source>
</reference>
<evidence type="ECO:0000313" key="2">
    <source>
        <dbReference type="Proteomes" id="UP001243846"/>
    </source>
</evidence>
<name>A0ABT8D6N2_9RHOB</name>
<gene>
    <name evidence="1" type="ORF">QWZ10_09840</name>
</gene>
<comment type="caution">
    <text evidence="1">The sequence shown here is derived from an EMBL/GenBank/DDBJ whole genome shotgun (WGS) entry which is preliminary data.</text>
</comment>
<sequence>MNNSPRPEGEAGLASVTLQLDPALYDAAVQKDLRDPWGTRFVLERKPG</sequence>
<evidence type="ECO:0000313" key="1">
    <source>
        <dbReference type="EMBL" id="MDN3712031.1"/>
    </source>
</evidence>
<proteinExistence type="predicted"/>
<keyword evidence="2" id="KW-1185">Reference proteome</keyword>
<dbReference type="EMBL" id="JAUFRC010000001">
    <property type="protein sequence ID" value="MDN3712031.1"/>
    <property type="molecule type" value="Genomic_DNA"/>
</dbReference>